<dbReference type="SUPFAM" id="SSF81336">
    <property type="entry name" value="F1F0 ATP synthase subunit A"/>
    <property type="match status" value="1"/>
</dbReference>
<dbReference type="InterPro" id="IPR045083">
    <property type="entry name" value="ATP_synth_F0_asu_bact/mt"/>
</dbReference>
<comment type="subcellular location">
    <subcellularLocation>
        <location evidence="1">Membrane</location>
        <topology evidence="1">Multi-pass membrane protein</topology>
    </subcellularLocation>
    <subcellularLocation>
        <location evidence="11">Mitochondrion inner membrane</location>
        <topology evidence="11">Multi-pass membrane protein</topology>
    </subcellularLocation>
</comment>
<evidence type="ECO:0000313" key="13">
    <source>
        <dbReference type="EMBL" id="QOH91221.1"/>
    </source>
</evidence>
<evidence type="ECO:0000256" key="7">
    <source>
        <dbReference type="ARBA" id="ARBA00022989"/>
    </source>
</evidence>
<dbReference type="Gene3D" id="1.20.120.220">
    <property type="entry name" value="ATP synthase, F0 complex, subunit A"/>
    <property type="match status" value="1"/>
</dbReference>
<dbReference type="InterPro" id="IPR023011">
    <property type="entry name" value="ATP_synth_F0_asu_AS"/>
</dbReference>
<geneLocation type="mitochondrion" evidence="13"/>
<dbReference type="Pfam" id="PF00119">
    <property type="entry name" value="ATP-synt_A"/>
    <property type="match status" value="1"/>
</dbReference>
<feature type="transmembrane region" description="Helical" evidence="12">
    <location>
        <begin position="183"/>
        <end position="207"/>
    </location>
</feature>
<evidence type="ECO:0000256" key="2">
    <source>
        <dbReference type="ARBA" id="ARBA00006810"/>
    </source>
</evidence>
<feature type="transmembrane region" description="Helical" evidence="12">
    <location>
        <begin position="64"/>
        <end position="88"/>
    </location>
</feature>
<evidence type="ECO:0000256" key="1">
    <source>
        <dbReference type="ARBA" id="ARBA00004141"/>
    </source>
</evidence>
<evidence type="ECO:0000256" key="4">
    <source>
        <dbReference type="ARBA" id="ARBA00022547"/>
    </source>
</evidence>
<dbReference type="PANTHER" id="PTHR11410:SF0">
    <property type="entry name" value="ATP SYNTHASE SUBUNIT A"/>
    <property type="match status" value="1"/>
</dbReference>
<dbReference type="GO" id="GO:0005743">
    <property type="term" value="C:mitochondrial inner membrane"/>
    <property type="evidence" value="ECO:0007669"/>
    <property type="project" value="UniProtKB-SubCell"/>
</dbReference>
<keyword evidence="3" id="KW-0813">Transport</keyword>
<evidence type="ECO:0000256" key="12">
    <source>
        <dbReference type="SAM" id="Phobius"/>
    </source>
</evidence>
<evidence type="ECO:0000256" key="11">
    <source>
        <dbReference type="RuleBase" id="RU004450"/>
    </source>
</evidence>
<evidence type="ECO:0000256" key="3">
    <source>
        <dbReference type="ARBA" id="ARBA00022448"/>
    </source>
</evidence>
<keyword evidence="9 12" id="KW-0472">Membrane</keyword>
<dbReference type="AlphaFoldDB" id="A0A7L8XG98"/>
<reference evidence="13" key="1">
    <citation type="journal article" date="2020" name="Insects">
        <title>Characterization of Two Complete Mitochondrial Genomes of Ledrinae (Hemiptera: Cicadellidae) and Phylogenetic Analysis.</title>
        <authorList>
            <person name="Huang W."/>
            <person name="Zhang Y."/>
        </authorList>
    </citation>
    <scope>NUCLEOTIDE SEQUENCE</scope>
</reference>
<evidence type="ECO:0000256" key="10">
    <source>
        <dbReference type="ARBA" id="ARBA00023310"/>
    </source>
</evidence>
<dbReference type="PANTHER" id="PTHR11410">
    <property type="entry name" value="ATP SYNTHASE SUBUNIT A"/>
    <property type="match status" value="1"/>
</dbReference>
<keyword evidence="8" id="KW-0406">Ion transport</keyword>
<organism evidence="13">
    <name type="scientific">Tituria sagittata</name>
    <dbReference type="NCBI Taxonomy" id="2777317"/>
    <lineage>
        <taxon>Eukaryota</taxon>
        <taxon>Metazoa</taxon>
        <taxon>Ecdysozoa</taxon>
        <taxon>Arthropoda</taxon>
        <taxon>Hexapoda</taxon>
        <taxon>Insecta</taxon>
        <taxon>Pterygota</taxon>
        <taxon>Neoptera</taxon>
        <taxon>Paraneoptera</taxon>
        <taxon>Hemiptera</taxon>
        <taxon>Auchenorrhyncha</taxon>
        <taxon>Membracoidea</taxon>
        <taxon>Cicadellidae</taxon>
        <taxon>Ledrinae</taxon>
        <taxon>Tituria</taxon>
    </lineage>
</organism>
<dbReference type="EMBL" id="MT610900">
    <property type="protein sequence ID" value="QOH91221.1"/>
    <property type="molecule type" value="Genomic_DNA"/>
</dbReference>
<dbReference type="CDD" id="cd00310">
    <property type="entry name" value="ATP-synt_Fo_a_6"/>
    <property type="match status" value="1"/>
</dbReference>
<keyword evidence="13" id="KW-0496">Mitochondrion</keyword>
<dbReference type="GeneID" id="60239090"/>
<dbReference type="InterPro" id="IPR000568">
    <property type="entry name" value="ATP_synth_F0_asu"/>
</dbReference>
<keyword evidence="7 12" id="KW-1133">Transmembrane helix</keyword>
<evidence type="ECO:0000256" key="6">
    <source>
        <dbReference type="ARBA" id="ARBA00022781"/>
    </source>
</evidence>
<name>A0A7L8XG98_9HEMI</name>
<dbReference type="RefSeq" id="YP_009946912.1">
    <property type="nucleotide sequence ID" value="NC_051528.1"/>
</dbReference>
<keyword evidence="6" id="KW-0375">Hydrogen ion transport</keyword>
<accession>A0A7L8XG98</accession>
<dbReference type="PRINTS" id="PR00123">
    <property type="entry name" value="ATPASEA"/>
</dbReference>
<evidence type="ECO:0000256" key="8">
    <source>
        <dbReference type="ARBA" id="ARBA00023065"/>
    </source>
</evidence>
<sequence>MMNLFTVFDPCTGFFSMNWFSIIVFLFVFPLSFWCCNCTLMVFLNIFLYGFYKEICNLTDYLNSILFLLSFFVYIMIINLIGLIPYVFTSSSHLVFSLGLSLPFWFGLMFFGWLNNSNFMFIHMVPMGTPYLLMPFMVLIETISNLIRPFSLAVRLSANMIAGHLLMSLLGGSTCESLIFMSFFFFVFFGIFIFELAVSFIQSYVFVTLSVLYSSEV</sequence>
<evidence type="ECO:0000256" key="5">
    <source>
        <dbReference type="ARBA" id="ARBA00022692"/>
    </source>
</evidence>
<comment type="similarity">
    <text evidence="2">Belongs to the ATPase A chain family.</text>
</comment>
<dbReference type="GO" id="GO:0045259">
    <property type="term" value="C:proton-transporting ATP synthase complex"/>
    <property type="evidence" value="ECO:0007669"/>
    <property type="project" value="UniProtKB-KW"/>
</dbReference>
<feature type="transmembrane region" description="Helical" evidence="12">
    <location>
        <begin position="20"/>
        <end position="52"/>
    </location>
</feature>
<keyword evidence="4" id="KW-0138">CF(0)</keyword>
<dbReference type="CTD" id="4508"/>
<protein>
    <recommendedName>
        <fullName evidence="11">ATP synthase subunit a</fullName>
    </recommendedName>
</protein>
<dbReference type="PROSITE" id="PS00449">
    <property type="entry name" value="ATPASE_A"/>
    <property type="match status" value="1"/>
</dbReference>
<dbReference type="InterPro" id="IPR035908">
    <property type="entry name" value="F0_ATP_A_sf"/>
</dbReference>
<feature type="transmembrane region" description="Helical" evidence="12">
    <location>
        <begin position="152"/>
        <end position="171"/>
    </location>
</feature>
<gene>
    <name evidence="13" type="primary">ATP6</name>
</gene>
<dbReference type="GO" id="GO:0046933">
    <property type="term" value="F:proton-transporting ATP synthase activity, rotational mechanism"/>
    <property type="evidence" value="ECO:0007669"/>
    <property type="project" value="TreeGrafter"/>
</dbReference>
<dbReference type="NCBIfam" id="TIGR01131">
    <property type="entry name" value="ATP_synt_6_or_A"/>
    <property type="match status" value="1"/>
</dbReference>
<feature type="transmembrane region" description="Helical" evidence="12">
    <location>
        <begin position="121"/>
        <end position="140"/>
    </location>
</feature>
<feature type="transmembrane region" description="Helical" evidence="12">
    <location>
        <begin position="94"/>
        <end position="114"/>
    </location>
</feature>
<proteinExistence type="inferred from homology"/>
<evidence type="ECO:0000256" key="9">
    <source>
        <dbReference type="ARBA" id="ARBA00023136"/>
    </source>
</evidence>
<keyword evidence="10" id="KW-0066">ATP synthesis</keyword>
<keyword evidence="5 12" id="KW-0812">Transmembrane</keyword>